<proteinExistence type="predicted"/>
<name>A0AAQ3NHV1_VIGMU</name>
<dbReference type="PANTHER" id="PTHR35692">
    <property type="entry name" value="F26F24.11"/>
    <property type="match status" value="1"/>
</dbReference>
<dbReference type="EMBL" id="CP144696">
    <property type="protein sequence ID" value="WVZ10076.1"/>
    <property type="molecule type" value="Genomic_DNA"/>
</dbReference>
<evidence type="ECO:0000313" key="2">
    <source>
        <dbReference type="Proteomes" id="UP001374535"/>
    </source>
</evidence>
<dbReference type="AlphaFoldDB" id="A0AAQ3NHV1"/>
<accession>A0AAQ3NHV1</accession>
<gene>
    <name evidence="1" type="ORF">V8G54_014606</name>
</gene>
<dbReference type="Proteomes" id="UP001374535">
    <property type="component" value="Chromosome 5"/>
</dbReference>
<dbReference type="PANTHER" id="PTHR35692:SF5">
    <property type="entry name" value="REMORIN C-TERMINAL DOMAIN-CONTAINING PROTEIN"/>
    <property type="match status" value="1"/>
</dbReference>
<protein>
    <submittedName>
        <fullName evidence="1">Uncharacterized protein</fullName>
    </submittedName>
</protein>
<organism evidence="1 2">
    <name type="scientific">Vigna mungo</name>
    <name type="common">Black gram</name>
    <name type="synonym">Phaseolus mungo</name>
    <dbReference type="NCBI Taxonomy" id="3915"/>
    <lineage>
        <taxon>Eukaryota</taxon>
        <taxon>Viridiplantae</taxon>
        <taxon>Streptophyta</taxon>
        <taxon>Embryophyta</taxon>
        <taxon>Tracheophyta</taxon>
        <taxon>Spermatophyta</taxon>
        <taxon>Magnoliopsida</taxon>
        <taxon>eudicotyledons</taxon>
        <taxon>Gunneridae</taxon>
        <taxon>Pentapetalae</taxon>
        <taxon>rosids</taxon>
        <taxon>fabids</taxon>
        <taxon>Fabales</taxon>
        <taxon>Fabaceae</taxon>
        <taxon>Papilionoideae</taxon>
        <taxon>50 kb inversion clade</taxon>
        <taxon>NPAAA clade</taxon>
        <taxon>indigoferoid/millettioid clade</taxon>
        <taxon>Phaseoleae</taxon>
        <taxon>Vigna</taxon>
    </lineage>
</organism>
<evidence type="ECO:0000313" key="1">
    <source>
        <dbReference type="EMBL" id="WVZ10076.1"/>
    </source>
</evidence>
<reference evidence="1 2" key="1">
    <citation type="journal article" date="2023" name="Life. Sci Alliance">
        <title>Evolutionary insights into 3D genome organization and epigenetic landscape of Vigna mungo.</title>
        <authorList>
            <person name="Junaid A."/>
            <person name="Singh B."/>
            <person name="Bhatia S."/>
        </authorList>
    </citation>
    <scope>NUCLEOTIDE SEQUENCE [LARGE SCALE GENOMIC DNA]</scope>
    <source>
        <strain evidence="1">Urdbean</strain>
    </source>
</reference>
<sequence>MGPNISPTTTYESTKTNTFFKEHLISTTPQIFRFFNHLKNLIMESGCCFCFFSSKKSFVVGRNGRSSSEEVQWGKNDEMLSDRSTFSVKEQEKRLKKALEEEEKVSKEAERVVQWVKHESAKINLSAVKSVLNEPQKESNVL</sequence>
<keyword evidence="2" id="KW-1185">Reference proteome</keyword>